<dbReference type="EMBL" id="CM040985">
    <property type="protein sequence ID" value="MCJ8737351.1"/>
    <property type="molecule type" value="Genomic_DNA"/>
</dbReference>
<proteinExistence type="predicted"/>
<organism evidence="1 2">
    <name type="scientific">Pangasius djambal</name>
    <dbReference type="NCBI Taxonomy" id="1691987"/>
    <lineage>
        <taxon>Eukaryota</taxon>
        <taxon>Metazoa</taxon>
        <taxon>Chordata</taxon>
        <taxon>Craniata</taxon>
        <taxon>Vertebrata</taxon>
        <taxon>Euteleostomi</taxon>
        <taxon>Actinopterygii</taxon>
        <taxon>Neopterygii</taxon>
        <taxon>Teleostei</taxon>
        <taxon>Ostariophysi</taxon>
        <taxon>Siluriformes</taxon>
        <taxon>Pangasiidae</taxon>
        <taxon>Pangasius</taxon>
    </lineage>
</organism>
<dbReference type="Proteomes" id="UP000830395">
    <property type="component" value="Chromosome 11"/>
</dbReference>
<gene>
    <name evidence="1" type="ORF">PDJAM_G00022840</name>
</gene>
<accession>A0ACC5YQP3</accession>
<keyword evidence="2" id="KW-1185">Reference proteome</keyword>
<comment type="caution">
    <text evidence="1">The sequence shown here is derived from an EMBL/GenBank/DDBJ whole genome shotgun (WGS) entry which is preliminary data.</text>
</comment>
<name>A0ACC5YQP3_9TELE</name>
<sequence>MAINVTAPDNSLVVKLEPSDETPLMLHLGFQYYPNDTKYAAKIQFPQPNVSQEVKYTWVLNPKDVPLEVGVYYLLVRPIVSAGVKSSNVTAFITSIASNCKYWNETDNSWHEQGCRVGPRTTSLVTQCLCTHLTAFGSSFFVMPNTVDVSRTAELFSTFVNNPVVVCFVGAIFLAYIITVIWAHRKDLQDKIKVRITVLEDNDPLAEYRYLVAVSTGHRHGAATTSHVTLTLIGTVWESKPHHLTDPEKKVFTRGGVDIFMLTTPFSLGDLQSIRLWHDNSGEHPDWYVNKVMVQDLETGQVWHFLCNSWLAIDIGDCTLDKVFPIASEKELKGFHHIFFTKTAKDLCDGHIWYSVVNRPANSNFTRVQRLSCCFSLLLCTMLTSIMFWGVPKNPSEQDMELGTIKFNLQQVMIGIQSSIIMFPVNLLIVTIFRSTRPRKKKEVAIIEESKTGSPKQGKKLVERWRIQTDITIEIVVKDIKKIVRALAKAVRCPVPNAAQESETTDVNTLLFVLEDIIRQQNITLGKFYVEDTENDHFLVYKLYRPYLYKQLRNLEKELRLLGPSQFPKPEGYIQAVLQVQNMKQLLEPYLYSNPKGNEVHVAGPEEEKKKKCFQKSLPWWFVIVGWILVAATSGVSAYFTMMYGLTYGKERSVSWLISISVSFFESLLVTQPIKVLGFAIFFALVVKNVQSEDENYFLLLKDMTLTYSEDPDDVRTSRRDSTCGFYQPPPPADIEKMKENYIKNKKAVALIKEIISFITDGNSKLVGSARLRQIRVLKDSCRISKTMQSAALDCHAPYSWGIEDMGSYGPGWNRSRDVNMTKSLLTPWQYQTQSKLRGHPIWGTMAFYRGGGFVLDLGLDPQQASSMLQYLFNNTWLDVYTRAIFVELTVYNANVNLFCIVTLMLETTALGAFQYNSELHNLRLYQTTDGINIVASEVIYFLFILYYMFVQIKRIKQQKLQYFRSKYNLLELVIILLSLVAVGTIINRTVQGNQDLKYFQEHKDHFPSFYDTASADASLGYILAFLILLATIKMWHLMRLNSKLNLITRTLQRAWNDISSFIVVLIIMVLAYSTVVRIQIPTDFKNE</sequence>
<evidence type="ECO:0000313" key="1">
    <source>
        <dbReference type="EMBL" id="MCJ8737351.1"/>
    </source>
</evidence>
<protein>
    <submittedName>
        <fullName evidence="1">Uncharacterized protein</fullName>
    </submittedName>
</protein>
<reference evidence="1" key="1">
    <citation type="submission" date="2020-02" db="EMBL/GenBank/DDBJ databases">
        <title>Genome sequencing of the panga catfish, Pangasius djambal.</title>
        <authorList>
            <person name="Wen M."/>
            <person name="Zahm M."/>
            <person name="Roques C."/>
            <person name="Cabau C."/>
            <person name="Klopp C."/>
            <person name="Donnadieu C."/>
            <person name="Jouanno E."/>
            <person name="Avarre J.-C."/>
            <person name="Campet M."/>
            <person name="Ha T."/>
            <person name="Dugue R."/>
            <person name="Lampietro C."/>
            <person name="Louis A."/>
            <person name="Herpin A."/>
            <person name="Echchiki A."/>
            <person name="Berthelot C."/>
            <person name="Parey E."/>
            <person name="Roest-Crollius H."/>
            <person name="Braasch I."/>
            <person name="Postlethwait J.H."/>
            <person name="Bobe J."/>
            <person name="Montfort J."/>
            <person name="Bouchez O."/>
            <person name="Begum T."/>
            <person name="Schartl M."/>
            <person name="Gustiano R."/>
            <person name="Guiguen Y."/>
        </authorList>
    </citation>
    <scope>NUCLEOTIDE SEQUENCE</scope>
    <source>
        <strain evidence="1">Pdj_M5554</strain>
    </source>
</reference>
<evidence type="ECO:0000313" key="2">
    <source>
        <dbReference type="Proteomes" id="UP000830395"/>
    </source>
</evidence>